<feature type="region of interest" description="Disordered" evidence="1">
    <location>
        <begin position="164"/>
        <end position="209"/>
    </location>
</feature>
<feature type="region of interest" description="Disordered" evidence="1">
    <location>
        <begin position="56"/>
        <end position="83"/>
    </location>
</feature>
<protein>
    <submittedName>
        <fullName evidence="2">Uncharacterized protein</fullName>
    </submittedName>
</protein>
<dbReference type="EMBL" id="CAMGYJ010000006">
    <property type="protein sequence ID" value="CAI0427757.1"/>
    <property type="molecule type" value="Genomic_DNA"/>
</dbReference>
<name>A0AAV0L1J5_9ROSI</name>
<feature type="compositionally biased region" description="Low complexity" evidence="1">
    <location>
        <begin position="184"/>
        <end position="196"/>
    </location>
</feature>
<evidence type="ECO:0000256" key="1">
    <source>
        <dbReference type="SAM" id="MobiDB-lite"/>
    </source>
</evidence>
<dbReference type="AlphaFoldDB" id="A0AAV0L1J5"/>
<proteinExistence type="predicted"/>
<dbReference type="PANTHER" id="PTHR33257:SF6">
    <property type="entry name" value="OXYSTEROL-BINDING 4B-LIKE PROTEIN"/>
    <property type="match status" value="1"/>
</dbReference>
<evidence type="ECO:0000313" key="3">
    <source>
        <dbReference type="Proteomes" id="UP001154282"/>
    </source>
</evidence>
<gene>
    <name evidence="2" type="ORF">LITE_LOCUS21330</name>
</gene>
<accession>A0AAV0L1J5</accession>
<evidence type="ECO:0000313" key="2">
    <source>
        <dbReference type="EMBL" id="CAI0427757.1"/>
    </source>
</evidence>
<organism evidence="2 3">
    <name type="scientific">Linum tenue</name>
    <dbReference type="NCBI Taxonomy" id="586396"/>
    <lineage>
        <taxon>Eukaryota</taxon>
        <taxon>Viridiplantae</taxon>
        <taxon>Streptophyta</taxon>
        <taxon>Embryophyta</taxon>
        <taxon>Tracheophyta</taxon>
        <taxon>Spermatophyta</taxon>
        <taxon>Magnoliopsida</taxon>
        <taxon>eudicotyledons</taxon>
        <taxon>Gunneridae</taxon>
        <taxon>Pentapetalae</taxon>
        <taxon>rosids</taxon>
        <taxon>fabids</taxon>
        <taxon>Malpighiales</taxon>
        <taxon>Linaceae</taxon>
        <taxon>Linum</taxon>
    </lineage>
</organism>
<dbReference type="PANTHER" id="PTHR33257">
    <property type="entry name" value="OS05G0165500 PROTEIN"/>
    <property type="match status" value="1"/>
</dbReference>
<comment type="caution">
    <text evidence="2">The sequence shown here is derived from an EMBL/GenBank/DDBJ whole genome shotgun (WGS) entry which is preliminary data.</text>
</comment>
<sequence length="232" mass="25826">MEIDRRAETRSTSSVLHGDETFYNRVISRDSSSTSSVRCPSGRVFYYRSAAEGVPFNWETQPGTPKNNPPKEESIPPITPPPALLSLSLPKPSINHHAGAAYHNARKLKLLWKFLLGTPRRRWYGHRHTQARSLENVNDSNNNNNMNTRRRSWDEAGDIIASSCNSSFSSSTMSRSSSHDDRSPMSSNSDASSGSTRSRRETGTSRNYYGRGCGSGRPWNINSMLVCVSGKI</sequence>
<feature type="compositionally biased region" description="Low complexity" evidence="1">
    <location>
        <begin position="164"/>
        <end position="176"/>
    </location>
</feature>
<keyword evidence="3" id="KW-1185">Reference proteome</keyword>
<dbReference type="Proteomes" id="UP001154282">
    <property type="component" value="Unassembled WGS sequence"/>
</dbReference>
<reference evidence="2" key="1">
    <citation type="submission" date="2022-08" db="EMBL/GenBank/DDBJ databases">
        <authorList>
            <person name="Gutierrez-Valencia J."/>
        </authorList>
    </citation>
    <scope>NUCLEOTIDE SEQUENCE</scope>
</reference>